<feature type="domain" description="DUF4246" evidence="2">
    <location>
        <begin position="14"/>
        <end position="77"/>
    </location>
</feature>
<protein>
    <submittedName>
        <fullName evidence="3">Uncharacterized protein</fullName>
    </submittedName>
</protein>
<dbReference type="OrthoDB" id="415532at2759"/>
<feature type="domain" description="DUF4246" evidence="1">
    <location>
        <begin position="88"/>
        <end position="574"/>
    </location>
</feature>
<accession>A0A0D1DR94</accession>
<dbReference type="RefSeq" id="XP_011391787.1">
    <property type="nucleotide sequence ID" value="XM_011393485.1"/>
</dbReference>
<dbReference type="VEuPathDB" id="FungiDB:UMAG_05437"/>
<dbReference type="InParanoid" id="A0A0D1DR94"/>
<dbReference type="AlphaFoldDB" id="A0A0D1DR94"/>
<organism evidence="3 4">
    <name type="scientific">Mycosarcoma maydis</name>
    <name type="common">Corn smut fungus</name>
    <name type="synonym">Ustilago maydis</name>
    <dbReference type="NCBI Taxonomy" id="5270"/>
    <lineage>
        <taxon>Eukaryota</taxon>
        <taxon>Fungi</taxon>
        <taxon>Dikarya</taxon>
        <taxon>Basidiomycota</taxon>
        <taxon>Ustilaginomycotina</taxon>
        <taxon>Ustilaginomycetes</taxon>
        <taxon>Ustilaginales</taxon>
        <taxon>Ustilaginaceae</taxon>
        <taxon>Mycosarcoma</taxon>
    </lineage>
</organism>
<name>A0A0D1DR94_MYCMD</name>
<reference evidence="3 4" key="1">
    <citation type="journal article" date="2006" name="Nature">
        <title>Insights from the genome of the biotrophic fungal plant pathogen Ustilago maydis.</title>
        <authorList>
            <person name="Kamper J."/>
            <person name="Kahmann R."/>
            <person name="Bolker M."/>
            <person name="Ma L.J."/>
            <person name="Brefort T."/>
            <person name="Saville B.J."/>
            <person name="Banuett F."/>
            <person name="Kronstad J.W."/>
            <person name="Gold S.E."/>
            <person name="Muller O."/>
            <person name="Perlin M.H."/>
            <person name="Wosten H.A."/>
            <person name="de Vries R."/>
            <person name="Ruiz-Herrera J."/>
            <person name="Reynaga-Pena C.G."/>
            <person name="Snetselaar K."/>
            <person name="McCann M."/>
            <person name="Perez-Martin J."/>
            <person name="Feldbrugge M."/>
            <person name="Basse C.W."/>
            <person name="Steinberg G."/>
            <person name="Ibeas J.I."/>
            <person name="Holloman W."/>
            <person name="Guzman P."/>
            <person name="Farman M."/>
            <person name="Stajich J.E."/>
            <person name="Sentandreu R."/>
            <person name="Gonzalez-Prieto J.M."/>
            <person name="Kennell J.C."/>
            <person name="Molina L."/>
            <person name="Schirawski J."/>
            <person name="Mendoza-Mendoza A."/>
            <person name="Greilinger D."/>
            <person name="Munch K."/>
            <person name="Rossel N."/>
            <person name="Scherer M."/>
            <person name="Vranes M."/>
            <person name="Ladendorf O."/>
            <person name="Vincon V."/>
            <person name="Fuchs U."/>
            <person name="Sandrock B."/>
            <person name="Meng S."/>
            <person name="Ho E.C."/>
            <person name="Cahill M.J."/>
            <person name="Boyce K.J."/>
            <person name="Klose J."/>
            <person name="Klosterman S.J."/>
            <person name="Deelstra H.J."/>
            <person name="Ortiz-Castellanos L."/>
            <person name="Li W."/>
            <person name="Sanchez-Alonso P."/>
            <person name="Schreier P.H."/>
            <person name="Hauser-Hahn I."/>
            <person name="Vaupel M."/>
            <person name="Koopmann E."/>
            <person name="Friedrich G."/>
            <person name="Voss H."/>
            <person name="Schluter T."/>
            <person name="Margolis J."/>
            <person name="Platt D."/>
            <person name="Swimmer C."/>
            <person name="Gnirke A."/>
            <person name="Chen F."/>
            <person name="Vysotskaia V."/>
            <person name="Mannhaupt G."/>
            <person name="Guldener U."/>
            <person name="Munsterkotter M."/>
            <person name="Haase D."/>
            <person name="Oesterheld M."/>
            <person name="Mewes H.W."/>
            <person name="Mauceli E.W."/>
            <person name="DeCaprio D."/>
            <person name="Wade C.M."/>
            <person name="Butler J."/>
            <person name="Young S."/>
            <person name="Jaffe D.B."/>
            <person name="Calvo S."/>
            <person name="Nusbaum C."/>
            <person name="Galagan J."/>
            <person name="Birren B.W."/>
        </authorList>
    </citation>
    <scope>NUCLEOTIDE SEQUENCE [LARGE SCALE GENOMIC DNA]</scope>
    <source>
        <strain evidence="4">DSM 14603 / FGSC 9021 / UM521</strain>
    </source>
</reference>
<dbReference type="InterPro" id="IPR049207">
    <property type="entry name" value="DUF4246_N"/>
</dbReference>
<dbReference type="KEGG" id="uma:UMAG_05437"/>
<dbReference type="EMBL" id="CM003157">
    <property type="protein sequence ID" value="KIS66446.1"/>
    <property type="molecule type" value="Genomic_DNA"/>
</dbReference>
<dbReference type="GeneID" id="23565336"/>
<dbReference type="PANTHER" id="PTHR33119:SF1">
    <property type="entry name" value="FE2OG DIOXYGENASE DOMAIN-CONTAINING PROTEIN"/>
    <property type="match status" value="1"/>
</dbReference>
<dbReference type="PANTHER" id="PTHR33119">
    <property type="entry name" value="IFI3P"/>
    <property type="match status" value="1"/>
</dbReference>
<dbReference type="Pfam" id="PF21666">
    <property type="entry name" value="DUF4246_N"/>
    <property type="match status" value="1"/>
</dbReference>
<evidence type="ECO:0000313" key="4">
    <source>
        <dbReference type="Proteomes" id="UP000000561"/>
    </source>
</evidence>
<proteinExistence type="predicted"/>
<sequence length="625" mass="72111">MASTDEARVKVLGNGIQLHQLNSDYSCFRTAVQPTWYPPRLTMREVAMLRIMDALTDKPDWHRKVNDAHIVAKWRNEALEQTPVMSSQAFDWCIFELRDKAKAFERTGLIRTFDSHSACVKSDLVLTSDLLTNLKDAVKPLLEREPKDWHPRSNDQVLNLVHPSLYPLVYGRTRYLAQGSVDLDNWFKSDTGICFPDQTRPEPPPNRYDADPAEMYSFRFQWLPCDVGFKGDAGTDVVIRSYINNLEPTKNRRLYALIEQAISLSIEPWNQVLVRATTNQAPLRIQCEGGADWQPAEPPSWIEEIPYDTNDEDLAPELVARLNEFFGEPDNPELVEIQGPFSLQDSLHETSSLVWSAHEKFNRTRRILHPEPGDEDDYRHWRSRVDGSEQLDLGERWNAPDPERHVRLEHEYRDRGLQVIVKLASIELTPEQPKYAGGSWHVEGMMNEHIVATSILYYDVENVSEARISLRQNADLDEVDMPYEQDDHAPLCVIFGTSSLREEIKLQELGSIATRRGRLLAFPNTLQHRVEPFELIDKSKPGHRRFLVLWLVDPNYPLPSTSIVPPQQESWWLERSAQDVHPALNDRALMTFDEAKAIRLQLMDERTQREQATANATDTYNFCEH</sequence>
<keyword evidence="4" id="KW-1185">Reference proteome</keyword>
<dbReference type="InterPro" id="IPR025340">
    <property type="entry name" value="DUF4246"/>
</dbReference>
<gene>
    <name evidence="3" type="ORF">UMAG_05437</name>
</gene>
<dbReference type="InterPro" id="IPR049192">
    <property type="entry name" value="DUF4246_C"/>
</dbReference>
<dbReference type="STRING" id="237631.A0A0D1DR94"/>
<evidence type="ECO:0000259" key="1">
    <source>
        <dbReference type="Pfam" id="PF14033"/>
    </source>
</evidence>
<evidence type="ECO:0000259" key="2">
    <source>
        <dbReference type="Pfam" id="PF21666"/>
    </source>
</evidence>
<dbReference type="eggNOG" id="ENOG502QQIE">
    <property type="taxonomic scope" value="Eukaryota"/>
</dbReference>
<dbReference type="Pfam" id="PF14033">
    <property type="entry name" value="DUF4246"/>
    <property type="match status" value="1"/>
</dbReference>
<evidence type="ECO:0000313" key="3">
    <source>
        <dbReference type="EMBL" id="KIS66446.1"/>
    </source>
</evidence>
<dbReference type="OMA" id="WHIEGAM"/>
<dbReference type="Proteomes" id="UP000000561">
    <property type="component" value="Chromosome 18"/>
</dbReference>